<accession>A0A1W2FSN0</accession>
<keyword evidence="2" id="KW-1185">Reference proteome</keyword>
<evidence type="ECO:0000313" key="1">
    <source>
        <dbReference type="EMBL" id="SMD24910.1"/>
    </source>
</evidence>
<dbReference type="AlphaFoldDB" id="A0A1W2FSN0"/>
<protein>
    <submittedName>
        <fullName evidence="1">Uncharacterized protein</fullName>
    </submittedName>
</protein>
<sequence>MSYGPDHATERKYRLPMNHANRFILVRPSDQVRVEVDLIGLVPMPAGAGHVLRPTNGATDCGIVVTLAAQHVMERLTGVPSRLVISAPTVLTFKVPANHPGIPFSLTGILAAVRDLPLVVDPRAGEVAPAAAEAEFSSAVEVLSEPTGTAHRDDLAKRGAAQADLPAVPIVSAPAATTLPASALAVSSRLDLTPRGNSTRFTHSVDPADHNGRIEYWHTRLAVARLGGGVVERSADLIGLRAKTASGTSAAWAADVNSALSTLSIEEATAVANQATSASPLRASHVILSPLGATVDMRGDWPGAPMLKAWRHRTALGRDQYERRVLFGRLYPFGHEAILTITRERVINGVPNGSRTRLRARDRVTVRNPIKNYPGNDKAGRQFPFSSVELLTTETPNGTVETLIGSARYIRVGVGTSKYTAHFKCLATDRAGRPVRFELPLVFVPEGFGTVSGQPTFGDLATAYANRLDLSTARLDGQTIAIADPGPVGGASAAPRPLDGVDVIANLARLGATPDSSFRPVFRELTGRVPGIERFTQAPVPLELRYVTTFLDNGFGTANPGEVFLRIAETSPVLGLAERAVNGGIASALSMHVTGLSRRLGPVGGIVEQTVAGTFDPKQWFKSALDQFTLLGIVKIKELIPDSGLLADAPVISQGIVDGLRSQTVRWTTRLFAKQNVIPAPGGFARLRKGSGGQPELTIESVVTPAAGGGVARTTCTVSHVDLCFGLGPQDLVVVPFRKLSFTSIDGRKPDLDAELGRVQFLGVLAFVGVLARLVDPAGFHDPPALDVLPDRVRSTFSAPVPNVAVGMFSLENIVFGAQLDVFFDQAPELALNFATFGNPFRLTVSALGGGGYLALAMSAGSGLVRLEGALEFGASMRVNLGVAKGSVSAMGGVYFLVEENRERLTGYLRIRGELNVLGLISAAIELFLALTYDNGVLRGRAEMSVKVKLLFVSKTVRVSMERTFAGSNGDPTFAQLMDPGGDGPRPWDTYCLAFA</sequence>
<name>A0A1W2FSN0_KIBAR</name>
<dbReference type="EMBL" id="FWXV01000011">
    <property type="protein sequence ID" value="SMD24910.1"/>
    <property type="molecule type" value="Genomic_DNA"/>
</dbReference>
<proteinExistence type="predicted"/>
<reference evidence="1 2" key="1">
    <citation type="submission" date="2017-04" db="EMBL/GenBank/DDBJ databases">
        <authorList>
            <person name="Afonso C.L."/>
            <person name="Miller P.J."/>
            <person name="Scott M.A."/>
            <person name="Spackman E."/>
            <person name="Goraichik I."/>
            <person name="Dimitrov K.M."/>
            <person name="Suarez D.L."/>
            <person name="Swayne D.E."/>
        </authorList>
    </citation>
    <scope>NUCLEOTIDE SEQUENCE [LARGE SCALE GENOMIC DNA]</scope>
    <source>
        <strain evidence="1 2">DSM 43828</strain>
    </source>
</reference>
<evidence type="ECO:0000313" key="2">
    <source>
        <dbReference type="Proteomes" id="UP000192674"/>
    </source>
</evidence>
<dbReference type="Proteomes" id="UP000192674">
    <property type="component" value="Unassembled WGS sequence"/>
</dbReference>
<organism evidence="1 2">
    <name type="scientific">Kibdelosporangium aridum</name>
    <dbReference type="NCBI Taxonomy" id="2030"/>
    <lineage>
        <taxon>Bacteria</taxon>
        <taxon>Bacillati</taxon>
        <taxon>Actinomycetota</taxon>
        <taxon>Actinomycetes</taxon>
        <taxon>Pseudonocardiales</taxon>
        <taxon>Pseudonocardiaceae</taxon>
        <taxon>Kibdelosporangium</taxon>
    </lineage>
</organism>
<gene>
    <name evidence="1" type="ORF">SAMN05661093_08783</name>
</gene>